<dbReference type="CDD" id="cd16833">
    <property type="entry name" value="YfiH"/>
    <property type="match status" value="1"/>
</dbReference>
<comment type="caution">
    <text evidence="11">The sequence shown here is derived from an EMBL/GenBank/DDBJ whole genome shotgun (WGS) entry which is preliminary data.</text>
</comment>
<name>A0A7W2YKM6_9GAMM</name>
<gene>
    <name evidence="11" type="primary">pgeF</name>
    <name evidence="11" type="ORF">H2508_14485</name>
</gene>
<evidence type="ECO:0000256" key="8">
    <source>
        <dbReference type="ARBA" id="ARBA00048968"/>
    </source>
</evidence>
<evidence type="ECO:0000256" key="1">
    <source>
        <dbReference type="ARBA" id="ARBA00000553"/>
    </source>
</evidence>
<comment type="catalytic activity">
    <reaction evidence="7">
        <text>adenosine + H2O + H(+) = inosine + NH4(+)</text>
        <dbReference type="Rhea" id="RHEA:24408"/>
        <dbReference type="ChEBI" id="CHEBI:15377"/>
        <dbReference type="ChEBI" id="CHEBI:15378"/>
        <dbReference type="ChEBI" id="CHEBI:16335"/>
        <dbReference type="ChEBI" id="CHEBI:17596"/>
        <dbReference type="ChEBI" id="CHEBI:28938"/>
        <dbReference type="EC" id="3.5.4.4"/>
    </reaction>
    <physiologicalReaction direction="left-to-right" evidence="7">
        <dbReference type="Rhea" id="RHEA:24409"/>
    </physiologicalReaction>
</comment>
<evidence type="ECO:0000256" key="9">
    <source>
        <dbReference type="ARBA" id="ARBA00049893"/>
    </source>
</evidence>
<dbReference type="EMBL" id="JACFXU010000018">
    <property type="protein sequence ID" value="MBA6414320.1"/>
    <property type="molecule type" value="Genomic_DNA"/>
</dbReference>
<evidence type="ECO:0000256" key="7">
    <source>
        <dbReference type="ARBA" id="ARBA00047989"/>
    </source>
</evidence>
<comment type="similarity">
    <text evidence="2 10">Belongs to the purine nucleoside phosphorylase YfiH/LACC1 family.</text>
</comment>
<dbReference type="InterPro" id="IPR003730">
    <property type="entry name" value="Cu_polyphenol_OxRdtase"/>
</dbReference>
<dbReference type="GO" id="GO:0016787">
    <property type="term" value="F:hydrolase activity"/>
    <property type="evidence" value="ECO:0007669"/>
    <property type="project" value="UniProtKB-KW"/>
</dbReference>
<dbReference type="GO" id="GO:0005507">
    <property type="term" value="F:copper ion binding"/>
    <property type="evidence" value="ECO:0007669"/>
    <property type="project" value="TreeGrafter"/>
</dbReference>
<keyword evidence="12" id="KW-1185">Reference proteome</keyword>
<dbReference type="PANTHER" id="PTHR30616">
    <property type="entry name" value="UNCHARACTERIZED PROTEIN YFIH"/>
    <property type="match status" value="1"/>
</dbReference>
<dbReference type="PANTHER" id="PTHR30616:SF2">
    <property type="entry name" value="PURINE NUCLEOSIDE PHOSPHORYLASE LACC1"/>
    <property type="match status" value="1"/>
</dbReference>
<dbReference type="Proteomes" id="UP000539350">
    <property type="component" value="Unassembled WGS sequence"/>
</dbReference>
<dbReference type="GO" id="GO:0017061">
    <property type="term" value="F:S-methyl-5-thioadenosine phosphorylase activity"/>
    <property type="evidence" value="ECO:0007669"/>
    <property type="project" value="UniProtKB-EC"/>
</dbReference>
<keyword evidence="5" id="KW-0378">Hydrolase</keyword>
<dbReference type="Pfam" id="PF02578">
    <property type="entry name" value="Cu-oxidase_4"/>
    <property type="match status" value="1"/>
</dbReference>
<evidence type="ECO:0000256" key="10">
    <source>
        <dbReference type="RuleBase" id="RU361274"/>
    </source>
</evidence>
<evidence type="ECO:0000256" key="6">
    <source>
        <dbReference type="ARBA" id="ARBA00022833"/>
    </source>
</evidence>
<keyword evidence="4" id="KW-0479">Metal-binding</keyword>
<dbReference type="NCBIfam" id="TIGR00726">
    <property type="entry name" value="peptidoglycan editing factor PgeF"/>
    <property type="match status" value="1"/>
</dbReference>
<evidence type="ECO:0000256" key="3">
    <source>
        <dbReference type="ARBA" id="ARBA00022679"/>
    </source>
</evidence>
<comment type="catalytic activity">
    <reaction evidence="1">
        <text>inosine + phosphate = alpha-D-ribose 1-phosphate + hypoxanthine</text>
        <dbReference type="Rhea" id="RHEA:27646"/>
        <dbReference type="ChEBI" id="CHEBI:17368"/>
        <dbReference type="ChEBI" id="CHEBI:17596"/>
        <dbReference type="ChEBI" id="CHEBI:43474"/>
        <dbReference type="ChEBI" id="CHEBI:57720"/>
        <dbReference type="EC" id="2.4.2.1"/>
    </reaction>
    <physiologicalReaction direction="left-to-right" evidence="1">
        <dbReference type="Rhea" id="RHEA:27647"/>
    </physiologicalReaction>
</comment>
<reference evidence="11 12" key="1">
    <citation type="submission" date="2020-07" db="EMBL/GenBank/DDBJ databases">
        <title>Halieaceae bacterium, F7430, whole genome shotgun sequencing project.</title>
        <authorList>
            <person name="Jiang S."/>
            <person name="Liu Z.W."/>
            <person name="Du Z.J."/>
        </authorList>
    </citation>
    <scope>NUCLEOTIDE SEQUENCE [LARGE SCALE GENOMIC DNA]</scope>
    <source>
        <strain evidence="11 12">F7430</strain>
    </source>
</reference>
<protein>
    <recommendedName>
        <fullName evidence="10">Purine nucleoside phosphorylase</fullName>
    </recommendedName>
</protein>
<evidence type="ECO:0000313" key="11">
    <source>
        <dbReference type="EMBL" id="MBA6414320.1"/>
    </source>
</evidence>
<keyword evidence="6" id="KW-0862">Zinc</keyword>
<evidence type="ECO:0000256" key="4">
    <source>
        <dbReference type="ARBA" id="ARBA00022723"/>
    </source>
</evidence>
<comment type="catalytic activity">
    <reaction evidence="8">
        <text>adenosine + phosphate = alpha-D-ribose 1-phosphate + adenine</text>
        <dbReference type="Rhea" id="RHEA:27642"/>
        <dbReference type="ChEBI" id="CHEBI:16335"/>
        <dbReference type="ChEBI" id="CHEBI:16708"/>
        <dbReference type="ChEBI" id="CHEBI:43474"/>
        <dbReference type="ChEBI" id="CHEBI:57720"/>
        <dbReference type="EC" id="2.4.2.1"/>
    </reaction>
    <physiologicalReaction direction="left-to-right" evidence="8">
        <dbReference type="Rhea" id="RHEA:27643"/>
    </physiologicalReaction>
</comment>
<organism evidence="11 12">
    <name type="scientific">Sediminihaliea albiluteola</name>
    <dbReference type="NCBI Taxonomy" id="2758564"/>
    <lineage>
        <taxon>Bacteria</taxon>
        <taxon>Pseudomonadati</taxon>
        <taxon>Pseudomonadota</taxon>
        <taxon>Gammaproteobacteria</taxon>
        <taxon>Cellvibrionales</taxon>
        <taxon>Halieaceae</taxon>
        <taxon>Sediminihaliea</taxon>
    </lineage>
</organism>
<dbReference type="AlphaFoldDB" id="A0A7W2YKM6"/>
<dbReference type="SUPFAM" id="SSF64438">
    <property type="entry name" value="CNF1/YfiH-like putative cysteine hydrolases"/>
    <property type="match status" value="1"/>
</dbReference>
<accession>A0A7W2YKM6</accession>
<keyword evidence="3" id="KW-0808">Transferase</keyword>
<evidence type="ECO:0000313" key="12">
    <source>
        <dbReference type="Proteomes" id="UP000539350"/>
    </source>
</evidence>
<evidence type="ECO:0000256" key="5">
    <source>
        <dbReference type="ARBA" id="ARBA00022801"/>
    </source>
</evidence>
<proteinExistence type="inferred from homology"/>
<dbReference type="InterPro" id="IPR038371">
    <property type="entry name" value="Cu_polyphenol_OxRdtase_sf"/>
</dbReference>
<sequence length="251" mass="26790">MELIEADWPAPAGVRAFCSTRQGGYSEGAYTSLNLAQHVDDRAAAVSQNRALLAASLGEEVGPCQWLQQVHGSAVVQLPSPQPEPIADACWTTQRALPCAVLTADCLPVLFCDQSATVVAAAHAGWRGLLDGVLEATVSAMATDATELLAWLGPAIGPAAFEVGPELRAMFLARAKSSAEHSALAQCFRPAQREQHYLADLYALARISLSRMGVQHIYGGEACTYSDSQRFFSYRRDGETGRMASVIALLP</sequence>
<comment type="catalytic activity">
    <reaction evidence="9">
        <text>S-methyl-5'-thioadenosine + phosphate = 5-(methylsulfanyl)-alpha-D-ribose 1-phosphate + adenine</text>
        <dbReference type="Rhea" id="RHEA:11852"/>
        <dbReference type="ChEBI" id="CHEBI:16708"/>
        <dbReference type="ChEBI" id="CHEBI:17509"/>
        <dbReference type="ChEBI" id="CHEBI:43474"/>
        <dbReference type="ChEBI" id="CHEBI:58533"/>
        <dbReference type="EC" id="2.4.2.28"/>
    </reaction>
    <physiologicalReaction direction="left-to-right" evidence="9">
        <dbReference type="Rhea" id="RHEA:11853"/>
    </physiologicalReaction>
</comment>
<dbReference type="Gene3D" id="3.60.140.10">
    <property type="entry name" value="CNF1/YfiH-like putative cysteine hydrolases"/>
    <property type="match status" value="1"/>
</dbReference>
<evidence type="ECO:0000256" key="2">
    <source>
        <dbReference type="ARBA" id="ARBA00007353"/>
    </source>
</evidence>
<dbReference type="InterPro" id="IPR011324">
    <property type="entry name" value="Cytotoxic_necrot_fac-like_cat"/>
</dbReference>